<feature type="region of interest" description="Disordered" evidence="15">
    <location>
        <begin position="233"/>
        <end position="286"/>
    </location>
</feature>
<feature type="region of interest" description="Disordered" evidence="15">
    <location>
        <begin position="1"/>
        <end position="22"/>
    </location>
</feature>
<dbReference type="InterPro" id="IPR047889">
    <property type="entry name" value="KHDC4_KH-I_second"/>
</dbReference>
<feature type="compositionally biased region" description="Polar residues" evidence="15">
    <location>
        <begin position="1"/>
        <end position="21"/>
    </location>
</feature>
<evidence type="ECO:0000259" key="17">
    <source>
        <dbReference type="Pfam" id="PF23469"/>
    </source>
</evidence>
<feature type="compositionally biased region" description="Pro residues" evidence="15">
    <location>
        <begin position="240"/>
        <end position="281"/>
    </location>
</feature>
<evidence type="ECO:0000256" key="10">
    <source>
        <dbReference type="ARBA" id="ARBA00023242"/>
    </source>
</evidence>
<keyword evidence="6" id="KW-0597">Phosphoprotein</keyword>
<dbReference type="CDD" id="cd22385">
    <property type="entry name" value="KH-I_KHDC4_rpt1"/>
    <property type="match status" value="1"/>
</dbReference>
<evidence type="ECO:0000256" key="9">
    <source>
        <dbReference type="ARBA" id="ARBA00023187"/>
    </source>
</evidence>
<protein>
    <recommendedName>
        <fullName evidence="4">KH homology domain-containing protein 4</fullName>
    </recommendedName>
    <alternativeName>
        <fullName evidence="11">Brings lots of money 7</fullName>
    </alternativeName>
    <alternativeName>
        <fullName evidence="13 14">Pre-mRNA Splicing factor protein khdc4</fullName>
    </alternativeName>
</protein>
<dbReference type="InterPro" id="IPR047890">
    <property type="entry name" value="KHDC4_KH-I_first"/>
</dbReference>
<dbReference type="Pfam" id="PF23469">
    <property type="entry name" value="KH_12"/>
    <property type="match status" value="1"/>
</dbReference>
<dbReference type="CDD" id="cd22386">
    <property type="entry name" value="KH-I_KHDC4_rpt2"/>
    <property type="match status" value="1"/>
</dbReference>
<feature type="region of interest" description="Disordered" evidence="15">
    <location>
        <begin position="446"/>
        <end position="580"/>
    </location>
</feature>
<evidence type="ECO:0000313" key="19">
    <source>
        <dbReference type="Proteomes" id="UP001044222"/>
    </source>
</evidence>
<dbReference type="InterPro" id="IPR056149">
    <property type="entry name" value="PRP5/DDX46/KHDC4_KH"/>
</dbReference>
<dbReference type="AlphaFoldDB" id="A0A9D3MJI0"/>
<dbReference type="Proteomes" id="UP001044222">
    <property type="component" value="Unassembled WGS sequence"/>
</dbReference>
<keyword evidence="19" id="KW-1185">Reference proteome</keyword>
<sequence length="609" mass="64875">MASGMTGQTSCLNSRWDQSNPRAERLQGFLDSRSVAAPVGSSPSYTGDLGSSSMAVITTNSSVTSNTATATSPTAPVTGTSPPSENTHTPQGGVELAAAMAAKINAMLMAKGKLKTPQPLPNKIVPTVTVSSTADELVVTEVDINDVPINCRNLLTKGKTQEEIRRLSGAVVSTKGFYMTTTEKAQAKGVDRPLYLHVQGKSQDEVNKAVLRIKEIISEDVLRSLSGQARPTIPTVTVYPQPPRPSAPAHPAGPPALPLPRLPPPPHQAPSAPPSQRPPGPYSSHSGNFVHTKIFVGLDQALPSFNVNEKVEGPGGSYLQHIQSETGARVFLRGKGSGYIEQASRRESFEPLYLYISHPNSAGLEAAKKLCESLLETVRAEHARMVSVYTATGSTQAYPAHGYPANSNYSSPVSWYNYSNGYTGGYSAYPGSSGYWSNANGHPSLSNISTTPQSSQAMVQYPVCPRKPPPYLAQETGTSYTTTNDSSSPSTSPPGSPKRRFLDSEESLEDKQVCESEAPALTEPSTTPAPACQDDRVAERMLMPPPPVPSTAVPRKRPREAVGPASDPEEPGMHPPPHHMTAQLVSMQSRPASGLVNLRIIDVRISSLK</sequence>
<dbReference type="InterPro" id="IPR031121">
    <property type="entry name" value="RIK/BLOM7"/>
</dbReference>
<organism evidence="18 19">
    <name type="scientific">Anguilla anguilla</name>
    <name type="common">European freshwater eel</name>
    <name type="synonym">Muraena anguilla</name>
    <dbReference type="NCBI Taxonomy" id="7936"/>
    <lineage>
        <taxon>Eukaryota</taxon>
        <taxon>Metazoa</taxon>
        <taxon>Chordata</taxon>
        <taxon>Craniata</taxon>
        <taxon>Vertebrata</taxon>
        <taxon>Euteleostomi</taxon>
        <taxon>Actinopterygii</taxon>
        <taxon>Neopterygii</taxon>
        <taxon>Teleostei</taxon>
        <taxon>Anguilliformes</taxon>
        <taxon>Anguillidae</taxon>
        <taxon>Anguilla</taxon>
    </lineage>
</organism>
<keyword evidence="9" id="KW-0508">mRNA splicing</keyword>
<dbReference type="FunFam" id="3.30.1370.10:FF:000035">
    <property type="entry name" value="KH domain-containing 4, pre-mRNA-splicing factor"/>
    <property type="match status" value="1"/>
</dbReference>
<evidence type="ECO:0000256" key="6">
    <source>
        <dbReference type="ARBA" id="ARBA00022553"/>
    </source>
</evidence>
<dbReference type="SUPFAM" id="SSF54791">
    <property type="entry name" value="Eukaryotic type KH-domain (KH-domain type I)"/>
    <property type="match status" value="2"/>
</dbReference>
<evidence type="ECO:0000256" key="11">
    <source>
        <dbReference type="ARBA" id="ARBA00030267"/>
    </source>
</evidence>
<gene>
    <name evidence="18" type="ORF">ANANG_G00105640</name>
</gene>
<feature type="compositionally biased region" description="Polar residues" evidence="15">
    <location>
        <begin position="446"/>
        <end position="458"/>
    </location>
</feature>
<dbReference type="FunFam" id="3.30.1370.10:FF:000066">
    <property type="entry name" value="KH domain containing 4, pre-mRNA splicing factor"/>
    <property type="match status" value="1"/>
</dbReference>
<feature type="domain" description="ATP-dependent RNA helicase PRP5/DDX46/KHDC4 KH" evidence="17">
    <location>
        <begin position="139"/>
        <end position="220"/>
    </location>
</feature>
<feature type="region of interest" description="Disordered" evidence="15">
    <location>
        <begin position="63"/>
        <end position="90"/>
    </location>
</feature>
<accession>A0A9D3MJI0</accession>
<evidence type="ECO:0000256" key="7">
    <source>
        <dbReference type="ARBA" id="ARBA00022664"/>
    </source>
</evidence>
<dbReference type="GO" id="GO:0008380">
    <property type="term" value="P:RNA splicing"/>
    <property type="evidence" value="ECO:0007669"/>
    <property type="project" value="UniProtKB-KW"/>
</dbReference>
<comment type="caution">
    <text evidence="18">The sequence shown here is derived from an EMBL/GenBank/DDBJ whole genome shotgun (WGS) entry which is preliminary data.</text>
</comment>
<dbReference type="GO" id="GO:0006397">
    <property type="term" value="P:mRNA processing"/>
    <property type="evidence" value="ECO:0007669"/>
    <property type="project" value="UniProtKB-KW"/>
</dbReference>
<evidence type="ECO:0000259" key="16">
    <source>
        <dbReference type="Pfam" id="PF22675"/>
    </source>
</evidence>
<evidence type="ECO:0000256" key="14">
    <source>
        <dbReference type="ARBA" id="ARBA00079430"/>
    </source>
</evidence>
<feature type="domain" description="KHDC4/BBP-like KH-domain type I" evidence="16">
    <location>
        <begin position="302"/>
        <end position="376"/>
    </location>
</feature>
<keyword evidence="8" id="KW-0694">RNA-binding</keyword>
<dbReference type="PANTHER" id="PTHR15744">
    <property type="entry name" value="BLOM7"/>
    <property type="match status" value="1"/>
</dbReference>
<evidence type="ECO:0000313" key="18">
    <source>
        <dbReference type="EMBL" id="KAG5849022.1"/>
    </source>
</evidence>
<evidence type="ECO:0000256" key="8">
    <source>
        <dbReference type="ARBA" id="ARBA00022884"/>
    </source>
</evidence>
<dbReference type="EMBL" id="JAFIRN010000005">
    <property type="protein sequence ID" value="KAG5849022.1"/>
    <property type="molecule type" value="Genomic_DNA"/>
</dbReference>
<evidence type="ECO:0000256" key="15">
    <source>
        <dbReference type="SAM" id="MobiDB-lite"/>
    </source>
</evidence>
<evidence type="ECO:0000256" key="2">
    <source>
        <dbReference type="ARBA" id="ARBA00004496"/>
    </source>
</evidence>
<dbReference type="InterPro" id="IPR055256">
    <property type="entry name" value="KH_1_KHDC4/BBP-like"/>
</dbReference>
<feature type="compositionally biased region" description="Low complexity" evidence="15">
    <location>
        <begin position="63"/>
        <end position="84"/>
    </location>
</feature>
<keyword evidence="10" id="KW-0539">Nucleus</keyword>
<evidence type="ECO:0000256" key="5">
    <source>
        <dbReference type="ARBA" id="ARBA00022490"/>
    </source>
</evidence>
<evidence type="ECO:0000256" key="4">
    <source>
        <dbReference type="ARBA" id="ARBA00017795"/>
    </source>
</evidence>
<dbReference type="GO" id="GO:0005737">
    <property type="term" value="C:cytoplasm"/>
    <property type="evidence" value="ECO:0007669"/>
    <property type="project" value="UniProtKB-SubCell"/>
</dbReference>
<comment type="function">
    <text evidence="12">RNA-binding protein involved in pre-mRNA splicing. Interacts with the PRP19C/Prp19 complex/NTC/Nineteen complex which is part of the spliceosome. Involved in regulating splice site selection. Binds preferentially RNA with A/C rich sequences and poly-C stretches.</text>
</comment>
<keyword evidence="5" id="KW-0963">Cytoplasm</keyword>
<proteinExistence type="inferred from homology"/>
<keyword evidence="7" id="KW-0507">mRNA processing</keyword>
<dbReference type="PANTHER" id="PTHR15744:SF2">
    <property type="entry name" value="KH HOMOLOGY DOMAIN-CONTAINING PROTEIN 4"/>
    <property type="match status" value="1"/>
</dbReference>
<dbReference type="Gene3D" id="3.30.1370.10">
    <property type="entry name" value="K Homology domain, type 1"/>
    <property type="match status" value="2"/>
</dbReference>
<comment type="similarity">
    <text evidence="3">Belongs to the KHDC4 family.</text>
</comment>
<name>A0A9D3MJI0_ANGAN</name>
<reference evidence="18" key="1">
    <citation type="submission" date="2021-01" db="EMBL/GenBank/DDBJ databases">
        <title>A chromosome-scale assembly of European eel, Anguilla anguilla.</title>
        <authorList>
            <person name="Henkel C."/>
            <person name="Jong-Raadsen S.A."/>
            <person name="Dufour S."/>
            <person name="Weltzien F.-A."/>
            <person name="Palstra A.P."/>
            <person name="Pelster B."/>
            <person name="Spaink H.P."/>
            <person name="Van Den Thillart G.E."/>
            <person name="Jansen H."/>
            <person name="Zahm M."/>
            <person name="Klopp C."/>
            <person name="Cedric C."/>
            <person name="Louis A."/>
            <person name="Berthelot C."/>
            <person name="Parey E."/>
            <person name="Roest Crollius H."/>
            <person name="Montfort J."/>
            <person name="Robinson-Rechavi M."/>
            <person name="Bucao C."/>
            <person name="Bouchez O."/>
            <person name="Gislard M."/>
            <person name="Lluch J."/>
            <person name="Milhes M."/>
            <person name="Lampietro C."/>
            <person name="Lopez Roques C."/>
            <person name="Donnadieu C."/>
            <person name="Braasch I."/>
            <person name="Desvignes T."/>
            <person name="Postlethwait J."/>
            <person name="Bobe J."/>
            <person name="Guiguen Y."/>
            <person name="Dirks R."/>
        </authorList>
    </citation>
    <scope>NUCLEOTIDE SEQUENCE</scope>
    <source>
        <strain evidence="18">Tag_6206</strain>
        <tissue evidence="18">Liver</tissue>
    </source>
</reference>
<evidence type="ECO:0000256" key="13">
    <source>
        <dbReference type="ARBA" id="ARBA00078995"/>
    </source>
</evidence>
<dbReference type="InterPro" id="IPR036612">
    <property type="entry name" value="KH_dom_type_1_sf"/>
</dbReference>
<comment type="subcellular location">
    <subcellularLocation>
        <location evidence="2">Cytoplasm</location>
    </subcellularLocation>
    <subcellularLocation>
        <location evidence="1">Nucleus</location>
    </subcellularLocation>
</comment>
<evidence type="ECO:0000256" key="12">
    <source>
        <dbReference type="ARBA" id="ARBA00045732"/>
    </source>
</evidence>
<dbReference type="GO" id="GO:0003723">
    <property type="term" value="F:RNA binding"/>
    <property type="evidence" value="ECO:0007669"/>
    <property type="project" value="UniProtKB-KW"/>
</dbReference>
<evidence type="ECO:0000256" key="1">
    <source>
        <dbReference type="ARBA" id="ARBA00004123"/>
    </source>
</evidence>
<evidence type="ECO:0000256" key="3">
    <source>
        <dbReference type="ARBA" id="ARBA00006093"/>
    </source>
</evidence>
<feature type="compositionally biased region" description="Low complexity" evidence="15">
    <location>
        <begin position="476"/>
        <end position="490"/>
    </location>
</feature>
<dbReference type="GO" id="GO:0005634">
    <property type="term" value="C:nucleus"/>
    <property type="evidence" value="ECO:0007669"/>
    <property type="project" value="UniProtKB-SubCell"/>
</dbReference>
<dbReference type="Pfam" id="PF22675">
    <property type="entry name" value="KH-I_KHDC4-BBP"/>
    <property type="match status" value="1"/>
</dbReference>